<dbReference type="EMBL" id="CP065050">
    <property type="protein sequence ID" value="QPI61480.1"/>
    <property type="molecule type" value="Genomic_DNA"/>
</dbReference>
<comment type="cofactor">
    <cofactor evidence="1">
        <name>heme b</name>
        <dbReference type="ChEBI" id="CHEBI:60344"/>
    </cofactor>
</comment>
<evidence type="ECO:0000313" key="11">
    <source>
        <dbReference type="EMBL" id="QPI61480.1"/>
    </source>
</evidence>
<evidence type="ECO:0000256" key="4">
    <source>
        <dbReference type="ARBA" id="ARBA00022723"/>
    </source>
</evidence>
<keyword evidence="7" id="KW-0408">Iron</keyword>
<evidence type="ECO:0000259" key="10">
    <source>
        <dbReference type="Pfam" id="PF20628"/>
    </source>
</evidence>
<evidence type="ECO:0000256" key="5">
    <source>
        <dbReference type="ARBA" id="ARBA00022729"/>
    </source>
</evidence>
<dbReference type="PANTHER" id="PTHR30521">
    <property type="entry name" value="DEFERROCHELATASE/PEROXIDASE"/>
    <property type="match status" value="1"/>
</dbReference>
<keyword evidence="9" id="KW-0472">Membrane</keyword>
<keyword evidence="2 11" id="KW-0575">Peroxidase</keyword>
<keyword evidence="12" id="KW-1185">Reference proteome</keyword>
<dbReference type="InterPro" id="IPR006314">
    <property type="entry name" value="Dyp_peroxidase"/>
</dbReference>
<reference evidence="11 12" key="1">
    <citation type="submission" date="2020-11" db="EMBL/GenBank/DDBJ databases">
        <title>Complete genome sequence unveiled secondary metabolic potentials in Streptomyces solisilvae HNM0141.</title>
        <authorList>
            <person name="Huang X."/>
        </authorList>
    </citation>
    <scope>NUCLEOTIDE SEQUENCE [LARGE SCALE GENOMIC DNA]</scope>
    <source>
        <strain evidence="11 12">HNM0141</strain>
    </source>
</reference>
<feature type="domain" description="Dyp-type peroxidase C-terminal" evidence="10">
    <location>
        <begin position="7"/>
        <end position="108"/>
    </location>
</feature>
<keyword evidence="4" id="KW-0479">Metal-binding</keyword>
<protein>
    <submittedName>
        <fullName evidence="11">Dyp-type peroxidase</fullName>
    </submittedName>
</protein>
<dbReference type="SUPFAM" id="SSF54909">
    <property type="entry name" value="Dimeric alpha+beta barrel"/>
    <property type="match status" value="1"/>
</dbReference>
<proteinExistence type="inferred from homology"/>
<accession>A0ABX6WJ63</accession>
<evidence type="ECO:0000256" key="8">
    <source>
        <dbReference type="ARBA" id="ARBA00025737"/>
    </source>
</evidence>
<dbReference type="InterPro" id="IPR011008">
    <property type="entry name" value="Dimeric_a/b-barrel"/>
</dbReference>
<keyword evidence="9" id="KW-1133">Transmembrane helix</keyword>
<evidence type="ECO:0000256" key="9">
    <source>
        <dbReference type="SAM" id="Phobius"/>
    </source>
</evidence>
<dbReference type="GO" id="GO:0004601">
    <property type="term" value="F:peroxidase activity"/>
    <property type="evidence" value="ECO:0007669"/>
    <property type="project" value="UniProtKB-KW"/>
</dbReference>
<dbReference type="PANTHER" id="PTHR30521:SF4">
    <property type="entry name" value="DEFERROCHELATASE"/>
    <property type="match status" value="1"/>
</dbReference>
<keyword evidence="3" id="KW-0349">Heme</keyword>
<evidence type="ECO:0000256" key="3">
    <source>
        <dbReference type="ARBA" id="ARBA00022617"/>
    </source>
</evidence>
<keyword evidence="5" id="KW-0732">Signal</keyword>
<evidence type="ECO:0000256" key="2">
    <source>
        <dbReference type="ARBA" id="ARBA00022559"/>
    </source>
</evidence>
<feature type="transmembrane region" description="Helical" evidence="9">
    <location>
        <begin position="89"/>
        <end position="109"/>
    </location>
</feature>
<dbReference type="PROSITE" id="PS51404">
    <property type="entry name" value="DYP_PEROXIDASE"/>
    <property type="match status" value="1"/>
</dbReference>
<evidence type="ECO:0000313" key="12">
    <source>
        <dbReference type="Proteomes" id="UP000663421"/>
    </source>
</evidence>
<name>A0ABX6WJ63_STRMQ</name>
<keyword evidence="6" id="KW-0560">Oxidoreductase</keyword>
<dbReference type="Pfam" id="PF20628">
    <property type="entry name" value="Dyp_perox_C"/>
    <property type="match status" value="1"/>
</dbReference>
<organism evidence="11 12">
    <name type="scientific">Streptomyces malaysiensis</name>
    <dbReference type="NCBI Taxonomy" id="92644"/>
    <lineage>
        <taxon>Bacteria</taxon>
        <taxon>Bacillati</taxon>
        <taxon>Actinomycetota</taxon>
        <taxon>Actinomycetes</taxon>
        <taxon>Kitasatosporales</taxon>
        <taxon>Streptomycetaceae</taxon>
        <taxon>Streptomyces</taxon>
        <taxon>Streptomyces violaceusniger group</taxon>
    </lineage>
</organism>
<gene>
    <name evidence="11" type="ORF">I1A49_00300</name>
</gene>
<evidence type="ECO:0000256" key="1">
    <source>
        <dbReference type="ARBA" id="ARBA00001970"/>
    </source>
</evidence>
<keyword evidence="9" id="KW-0812">Transmembrane</keyword>
<sequence>MHRWAGLGRRSLAKDPSGALIIPDDAHIRLAAPRRGAGEEMLRRSYSYSIGQESGAAGDEDAGLIFVSYQADPTTSFIPVQQRLAKSDALAHFTLATSSALFAILPGVVGRHDWYGRSLLS</sequence>
<dbReference type="Proteomes" id="UP000663421">
    <property type="component" value="Chromosome"/>
</dbReference>
<dbReference type="InterPro" id="IPR048328">
    <property type="entry name" value="Dyp_perox_C"/>
</dbReference>
<evidence type="ECO:0000256" key="7">
    <source>
        <dbReference type="ARBA" id="ARBA00023004"/>
    </source>
</evidence>
<comment type="similarity">
    <text evidence="8">Belongs to the DyP-type peroxidase family.</text>
</comment>
<evidence type="ECO:0000256" key="6">
    <source>
        <dbReference type="ARBA" id="ARBA00023002"/>
    </source>
</evidence>